<feature type="compositionally biased region" description="Low complexity" evidence="1">
    <location>
        <begin position="284"/>
        <end position="295"/>
    </location>
</feature>
<organism evidence="2 3">
    <name type="scientific">Arthrobotrys musiformis</name>
    <dbReference type="NCBI Taxonomy" id="47236"/>
    <lineage>
        <taxon>Eukaryota</taxon>
        <taxon>Fungi</taxon>
        <taxon>Dikarya</taxon>
        <taxon>Ascomycota</taxon>
        <taxon>Pezizomycotina</taxon>
        <taxon>Orbiliomycetes</taxon>
        <taxon>Orbiliales</taxon>
        <taxon>Orbiliaceae</taxon>
        <taxon>Arthrobotrys</taxon>
    </lineage>
</organism>
<feature type="region of interest" description="Disordered" evidence="1">
    <location>
        <begin position="273"/>
        <end position="295"/>
    </location>
</feature>
<feature type="compositionally biased region" description="Basic and acidic residues" evidence="1">
    <location>
        <begin position="190"/>
        <end position="214"/>
    </location>
</feature>
<protein>
    <submittedName>
        <fullName evidence="2">Uncharacterized protein</fullName>
    </submittedName>
</protein>
<dbReference type="AlphaFoldDB" id="A0AAV9WKN0"/>
<feature type="region of interest" description="Disordered" evidence="1">
    <location>
        <begin position="445"/>
        <end position="484"/>
    </location>
</feature>
<feature type="region of interest" description="Disordered" evidence="1">
    <location>
        <begin position="183"/>
        <end position="244"/>
    </location>
</feature>
<dbReference type="Proteomes" id="UP001370758">
    <property type="component" value="Unassembled WGS sequence"/>
</dbReference>
<name>A0AAV9WKN0_9PEZI</name>
<feature type="region of interest" description="Disordered" evidence="1">
    <location>
        <begin position="649"/>
        <end position="696"/>
    </location>
</feature>
<feature type="compositionally biased region" description="Acidic residues" evidence="1">
    <location>
        <begin position="659"/>
        <end position="687"/>
    </location>
</feature>
<proteinExistence type="predicted"/>
<reference evidence="2 3" key="1">
    <citation type="submission" date="2023-08" db="EMBL/GenBank/DDBJ databases">
        <authorList>
            <person name="Palmer J.M."/>
        </authorList>
    </citation>
    <scope>NUCLEOTIDE SEQUENCE [LARGE SCALE GENOMIC DNA]</scope>
    <source>
        <strain evidence="2 3">TWF481</strain>
    </source>
</reference>
<gene>
    <name evidence="2" type="ORF">TWF481_004815</name>
</gene>
<evidence type="ECO:0000313" key="2">
    <source>
        <dbReference type="EMBL" id="KAK6510102.1"/>
    </source>
</evidence>
<feature type="region of interest" description="Disordered" evidence="1">
    <location>
        <begin position="506"/>
        <end position="531"/>
    </location>
</feature>
<accession>A0AAV9WKN0</accession>
<sequence length="696" mass="76005">MNAIELQIAHGATPVPFMVPLKKALNRQTLEDIIRRRTNCGSDATITMYARTMVIIDWDDWEELVEPGKRYLADIDDAWILHSRGKGHGTGGDSIRRFWEEVEKGKTPEMLSRATSARTVFGGIPKKVDFGAPKKVDSIALEKVEARAPETVDAIAIAREKVDVTTTEKVGISTAERFDTSALENVNATTKKETIPTPVRPHESQKDVAKDPESPKGGVQASQPPRPHKGLNPNCKPFTPSGPVGMGHGIVNPIIEKEVMEALQQQIGILATDKPVRQPGGGHTTTPVSIVSTPPESFELHDDVIGGVKLESAASTPRVQDKVIQKLSSGPPQAIRLDGFSVPKPAPASIEGGLAQTPRSPKTPSKDVPSPQALKSTPCKTPTAKPSLANPDLIQLSSIESTPTAKTITKPIPFQPISDETVPFGSSLADLIPDRQVKSDLEEGFSNIEDSRPESAVGSPPEIVEDSAPPYETDGFSSDDEYEEGDDAYETIDVPDSSRSVPEIVPFKATDSGSNSSSRSQIASFDKDTAQELRDDKRQELLQDGNRITFYLIKPQNRDKPIIVDGTGRIFLSTSKECCPFRLVQMLGKNPAYTRLLILTPADDLSRYLTTDIINPGSRFAQTPFSAVGFEDDITMSWEHIPNDQEEEIMHPACPWDQPDPEADDEEEEYDSEYEDAEDDGNEDEDAPSISVRSFP</sequence>
<comment type="caution">
    <text evidence="2">The sequence shown here is derived from an EMBL/GenBank/DDBJ whole genome shotgun (WGS) entry which is preliminary data.</text>
</comment>
<feature type="compositionally biased region" description="Polar residues" evidence="1">
    <location>
        <begin position="511"/>
        <end position="523"/>
    </location>
</feature>
<keyword evidence="3" id="KW-1185">Reference proteome</keyword>
<dbReference type="EMBL" id="JAVHJL010000002">
    <property type="protein sequence ID" value="KAK6510102.1"/>
    <property type="molecule type" value="Genomic_DNA"/>
</dbReference>
<evidence type="ECO:0000313" key="3">
    <source>
        <dbReference type="Proteomes" id="UP001370758"/>
    </source>
</evidence>
<feature type="region of interest" description="Disordered" evidence="1">
    <location>
        <begin position="339"/>
        <end position="393"/>
    </location>
</feature>
<evidence type="ECO:0000256" key="1">
    <source>
        <dbReference type="SAM" id="MobiDB-lite"/>
    </source>
</evidence>